<feature type="region of interest" description="Disordered" evidence="1">
    <location>
        <begin position="177"/>
        <end position="237"/>
    </location>
</feature>
<keyword evidence="4" id="KW-1185">Reference proteome</keyword>
<organism evidence="3 4">
    <name type="scientific">Magnaporthiopsis poae (strain ATCC 64411 / 73-15)</name>
    <name type="common">Kentucky bluegrass fungus</name>
    <name type="synonym">Magnaporthe poae</name>
    <dbReference type="NCBI Taxonomy" id="644358"/>
    <lineage>
        <taxon>Eukaryota</taxon>
        <taxon>Fungi</taxon>
        <taxon>Dikarya</taxon>
        <taxon>Ascomycota</taxon>
        <taxon>Pezizomycotina</taxon>
        <taxon>Sordariomycetes</taxon>
        <taxon>Sordariomycetidae</taxon>
        <taxon>Magnaporthales</taxon>
        <taxon>Magnaporthaceae</taxon>
        <taxon>Magnaporthiopsis</taxon>
    </lineage>
</organism>
<evidence type="ECO:0000256" key="1">
    <source>
        <dbReference type="SAM" id="MobiDB-lite"/>
    </source>
</evidence>
<sequence>MDDPAGDAKTTPLEKAWKEEKGSRQTNRLPVITDLGLFLFCAGPQLCLPCRSSARVPQHTIGSEIGGRGRTGGKRNGVEPSPGIGMDDVEHPSSMFARRRGASGGQRVAVARQTRPASPAQLQAAVYPCSPHIGWVGEGPFGQNKETMGPDARSCMVVRLPSNTADTEEGDLFLLAPGSQQAGRPGGARERLRGAWGLAGRNSSGGGSDSADDCAADGQGGHTHKDTPTTQALCTRS</sequence>
<dbReference type="Proteomes" id="UP000011715">
    <property type="component" value="Unassembled WGS sequence"/>
</dbReference>
<evidence type="ECO:0000313" key="3">
    <source>
        <dbReference type="EnsemblFungi" id="MAPG_07689T0"/>
    </source>
</evidence>
<dbReference type="EMBL" id="ADBL01001860">
    <property type="status" value="NOT_ANNOTATED_CDS"/>
    <property type="molecule type" value="Genomic_DNA"/>
</dbReference>
<accession>A0A0C4E5C3</accession>
<feature type="region of interest" description="Disordered" evidence="1">
    <location>
        <begin position="60"/>
        <end position="89"/>
    </location>
</feature>
<dbReference type="EnsemblFungi" id="MAPG_07689T0">
    <property type="protein sequence ID" value="MAPG_07689T0"/>
    <property type="gene ID" value="MAPG_07689"/>
</dbReference>
<reference evidence="3" key="5">
    <citation type="submission" date="2015-06" db="UniProtKB">
        <authorList>
            <consortium name="EnsemblFungi"/>
        </authorList>
    </citation>
    <scope>IDENTIFICATION</scope>
    <source>
        <strain evidence="3">ATCC 64411</strain>
    </source>
</reference>
<dbReference type="AlphaFoldDB" id="A0A0C4E5C3"/>
<gene>
    <name evidence="2" type="ORF">MAPG_07689</name>
</gene>
<dbReference type="VEuPathDB" id="FungiDB:MAPG_07689"/>
<name>A0A0C4E5C3_MAGP6</name>
<proteinExistence type="predicted"/>
<protein>
    <submittedName>
        <fullName evidence="2 3">Uncharacterized protein</fullName>
    </submittedName>
</protein>
<reference evidence="4" key="2">
    <citation type="submission" date="2010-05" db="EMBL/GenBank/DDBJ databases">
        <title>The genome sequence of Magnaporthe poae strain ATCC 64411.</title>
        <authorList>
            <person name="Ma L.-J."/>
            <person name="Dead R."/>
            <person name="Young S."/>
            <person name="Zeng Q."/>
            <person name="Koehrsen M."/>
            <person name="Alvarado L."/>
            <person name="Berlin A."/>
            <person name="Chapman S.B."/>
            <person name="Chen Z."/>
            <person name="Freedman E."/>
            <person name="Gellesch M."/>
            <person name="Goldberg J."/>
            <person name="Griggs A."/>
            <person name="Gujja S."/>
            <person name="Heilman E.R."/>
            <person name="Heiman D."/>
            <person name="Hepburn T."/>
            <person name="Howarth C."/>
            <person name="Jen D."/>
            <person name="Larson L."/>
            <person name="Mehta T."/>
            <person name="Neiman D."/>
            <person name="Pearson M."/>
            <person name="Roberts A."/>
            <person name="Saif S."/>
            <person name="Shea T."/>
            <person name="Shenoy N."/>
            <person name="Sisk P."/>
            <person name="Stolte C."/>
            <person name="Sykes S."/>
            <person name="Walk T."/>
            <person name="White J."/>
            <person name="Yandava C."/>
            <person name="Haas B."/>
            <person name="Nusbaum C."/>
            <person name="Birren B."/>
        </authorList>
    </citation>
    <scope>NUCLEOTIDE SEQUENCE [LARGE SCALE GENOMIC DNA]</scope>
    <source>
        <strain evidence="4">ATCC 64411 / 73-15</strain>
    </source>
</reference>
<reference evidence="2" key="3">
    <citation type="submission" date="2011-03" db="EMBL/GenBank/DDBJ databases">
        <title>Annotation of Magnaporthe poae ATCC 64411.</title>
        <authorList>
            <person name="Ma L.-J."/>
            <person name="Dead R."/>
            <person name="Young S.K."/>
            <person name="Zeng Q."/>
            <person name="Gargeya S."/>
            <person name="Fitzgerald M."/>
            <person name="Haas B."/>
            <person name="Abouelleil A."/>
            <person name="Alvarado L."/>
            <person name="Arachchi H.M."/>
            <person name="Berlin A."/>
            <person name="Brown A."/>
            <person name="Chapman S.B."/>
            <person name="Chen Z."/>
            <person name="Dunbar C."/>
            <person name="Freedman E."/>
            <person name="Gearin G."/>
            <person name="Gellesch M."/>
            <person name="Goldberg J."/>
            <person name="Griggs A."/>
            <person name="Gujja S."/>
            <person name="Heiman D."/>
            <person name="Howarth C."/>
            <person name="Larson L."/>
            <person name="Lui A."/>
            <person name="MacDonald P.J.P."/>
            <person name="Mehta T."/>
            <person name="Montmayeur A."/>
            <person name="Murphy C."/>
            <person name="Neiman D."/>
            <person name="Pearson M."/>
            <person name="Priest M."/>
            <person name="Roberts A."/>
            <person name="Saif S."/>
            <person name="Shea T."/>
            <person name="Shenoy N."/>
            <person name="Sisk P."/>
            <person name="Stolte C."/>
            <person name="Sykes S."/>
            <person name="Yandava C."/>
            <person name="Wortman J."/>
            <person name="Nusbaum C."/>
            <person name="Birren B."/>
        </authorList>
    </citation>
    <scope>NUCLEOTIDE SEQUENCE</scope>
    <source>
        <strain evidence="2">ATCC 64411</strain>
    </source>
</reference>
<dbReference type="EMBL" id="GL876971">
    <property type="protein sequence ID" value="KLU88704.1"/>
    <property type="molecule type" value="Genomic_DNA"/>
</dbReference>
<feature type="region of interest" description="Disordered" evidence="1">
    <location>
        <begin position="1"/>
        <end position="25"/>
    </location>
</feature>
<reference evidence="3" key="4">
    <citation type="journal article" date="2015" name="G3 (Bethesda)">
        <title>Genome sequences of three phytopathogenic species of the Magnaporthaceae family of fungi.</title>
        <authorList>
            <person name="Okagaki L.H."/>
            <person name="Nunes C.C."/>
            <person name="Sailsbery J."/>
            <person name="Clay B."/>
            <person name="Brown D."/>
            <person name="John T."/>
            <person name="Oh Y."/>
            <person name="Young N."/>
            <person name="Fitzgerald M."/>
            <person name="Haas B.J."/>
            <person name="Zeng Q."/>
            <person name="Young S."/>
            <person name="Adiconis X."/>
            <person name="Fan L."/>
            <person name="Levin J.Z."/>
            <person name="Mitchell T.K."/>
            <person name="Okubara P.A."/>
            <person name="Farman M.L."/>
            <person name="Kohn L.M."/>
            <person name="Birren B."/>
            <person name="Ma L.-J."/>
            <person name="Dean R.A."/>
        </authorList>
    </citation>
    <scope>NUCLEOTIDE SEQUENCE</scope>
    <source>
        <strain evidence="3">ATCC 64411 / 73-15</strain>
    </source>
</reference>
<evidence type="ECO:0000313" key="4">
    <source>
        <dbReference type="Proteomes" id="UP000011715"/>
    </source>
</evidence>
<evidence type="ECO:0000313" key="2">
    <source>
        <dbReference type="EMBL" id="KLU88704.1"/>
    </source>
</evidence>
<feature type="compositionally biased region" description="Polar residues" evidence="1">
    <location>
        <begin position="228"/>
        <end position="237"/>
    </location>
</feature>
<reference evidence="2" key="1">
    <citation type="submission" date="2010-05" db="EMBL/GenBank/DDBJ databases">
        <title>The Genome Sequence of Magnaporthe poae strain ATCC 64411.</title>
        <authorList>
            <consortium name="The Broad Institute Genome Sequencing Platform"/>
            <consortium name="Broad Institute Genome Sequencing Center for Infectious Disease"/>
            <person name="Ma L.-J."/>
            <person name="Dead R."/>
            <person name="Young S."/>
            <person name="Zeng Q."/>
            <person name="Koehrsen M."/>
            <person name="Alvarado L."/>
            <person name="Berlin A."/>
            <person name="Chapman S.B."/>
            <person name="Chen Z."/>
            <person name="Freedman E."/>
            <person name="Gellesch M."/>
            <person name="Goldberg J."/>
            <person name="Griggs A."/>
            <person name="Gujja S."/>
            <person name="Heilman E.R."/>
            <person name="Heiman D."/>
            <person name="Hepburn T."/>
            <person name="Howarth C."/>
            <person name="Jen D."/>
            <person name="Larson L."/>
            <person name="Mehta T."/>
            <person name="Neiman D."/>
            <person name="Pearson M."/>
            <person name="Roberts A."/>
            <person name="Saif S."/>
            <person name="Shea T."/>
            <person name="Shenoy N."/>
            <person name="Sisk P."/>
            <person name="Stolte C."/>
            <person name="Sykes S."/>
            <person name="Walk T."/>
            <person name="White J."/>
            <person name="Yandava C."/>
            <person name="Haas B."/>
            <person name="Nusbaum C."/>
            <person name="Birren B."/>
        </authorList>
    </citation>
    <scope>NUCLEOTIDE SEQUENCE</scope>
    <source>
        <strain evidence="2">ATCC 64411</strain>
    </source>
</reference>